<keyword evidence="1" id="KW-1133">Transmembrane helix</keyword>
<dbReference type="AlphaFoldDB" id="A0A2T7PLL5"/>
<sequence>MLCVQPTPPPSEKALYESTVVWTDVDDPDQAFSLLGSLCEAGVETNNPCDFIFRAFFILSGTWPVTVFLVGLLALPSHDNYWTVEVLSLTLGPAETTFPSQTRAVDGNTLII</sequence>
<comment type="caution">
    <text evidence="2">The sequence shown here is derived from an EMBL/GenBank/DDBJ whole genome shotgun (WGS) entry which is preliminary data.</text>
</comment>
<evidence type="ECO:0000313" key="3">
    <source>
        <dbReference type="Proteomes" id="UP000245119"/>
    </source>
</evidence>
<dbReference type="Proteomes" id="UP000245119">
    <property type="component" value="Linkage Group LG3"/>
</dbReference>
<keyword evidence="3" id="KW-1185">Reference proteome</keyword>
<accession>A0A2T7PLL5</accession>
<keyword evidence="1" id="KW-0472">Membrane</keyword>
<evidence type="ECO:0000256" key="1">
    <source>
        <dbReference type="SAM" id="Phobius"/>
    </source>
</evidence>
<feature type="transmembrane region" description="Helical" evidence="1">
    <location>
        <begin position="51"/>
        <end position="75"/>
    </location>
</feature>
<protein>
    <submittedName>
        <fullName evidence="2">Uncharacterized protein</fullName>
    </submittedName>
</protein>
<reference evidence="2 3" key="1">
    <citation type="submission" date="2018-04" db="EMBL/GenBank/DDBJ databases">
        <title>The genome of golden apple snail Pomacea canaliculata provides insight into stress tolerance and invasive adaptation.</title>
        <authorList>
            <person name="Liu C."/>
            <person name="Liu B."/>
            <person name="Ren Y."/>
            <person name="Zhang Y."/>
            <person name="Wang H."/>
            <person name="Li S."/>
            <person name="Jiang F."/>
            <person name="Yin L."/>
            <person name="Zhang G."/>
            <person name="Qian W."/>
            <person name="Fan W."/>
        </authorList>
    </citation>
    <scope>NUCLEOTIDE SEQUENCE [LARGE SCALE GENOMIC DNA]</scope>
    <source>
        <strain evidence="2">SZHN2017</strain>
        <tissue evidence="2">Muscle</tissue>
    </source>
</reference>
<proteinExistence type="predicted"/>
<name>A0A2T7PLL5_POMCA</name>
<dbReference type="EMBL" id="PZQS01000003">
    <property type="protein sequence ID" value="PVD34323.1"/>
    <property type="molecule type" value="Genomic_DNA"/>
</dbReference>
<organism evidence="2 3">
    <name type="scientific">Pomacea canaliculata</name>
    <name type="common">Golden apple snail</name>
    <dbReference type="NCBI Taxonomy" id="400727"/>
    <lineage>
        <taxon>Eukaryota</taxon>
        <taxon>Metazoa</taxon>
        <taxon>Spiralia</taxon>
        <taxon>Lophotrochozoa</taxon>
        <taxon>Mollusca</taxon>
        <taxon>Gastropoda</taxon>
        <taxon>Caenogastropoda</taxon>
        <taxon>Architaenioglossa</taxon>
        <taxon>Ampullarioidea</taxon>
        <taxon>Ampullariidae</taxon>
        <taxon>Pomacea</taxon>
    </lineage>
</organism>
<gene>
    <name evidence="2" type="ORF">C0Q70_05594</name>
</gene>
<keyword evidence="1" id="KW-0812">Transmembrane</keyword>
<dbReference type="OrthoDB" id="6157510at2759"/>
<evidence type="ECO:0000313" key="2">
    <source>
        <dbReference type="EMBL" id="PVD34323.1"/>
    </source>
</evidence>
<dbReference type="STRING" id="400727.A0A2T7PLL5"/>